<reference evidence="1 2" key="1">
    <citation type="submission" date="2020-07" db="EMBL/GenBank/DDBJ databases">
        <title>Genomic Encyclopedia of Type Strains, Phase IV (KMG-V): Genome sequencing to study the core and pangenomes of soil and plant-associated prokaryotes.</title>
        <authorList>
            <person name="Whitman W."/>
        </authorList>
    </citation>
    <scope>NUCLEOTIDE SEQUENCE [LARGE SCALE GENOMIC DNA]</scope>
    <source>
        <strain evidence="1 2">RH2WT43</strain>
    </source>
</reference>
<dbReference type="SUPFAM" id="SSF51182">
    <property type="entry name" value="RmlC-like cupins"/>
    <property type="match status" value="1"/>
</dbReference>
<dbReference type="Proteomes" id="UP000550401">
    <property type="component" value="Unassembled WGS sequence"/>
</dbReference>
<evidence type="ECO:0008006" key="3">
    <source>
        <dbReference type="Google" id="ProtNLM"/>
    </source>
</evidence>
<name>A0A839EWL8_9GAMM</name>
<comment type="caution">
    <text evidence="1">The sequence shown here is derived from an EMBL/GenBank/DDBJ whole genome shotgun (WGS) entry which is preliminary data.</text>
</comment>
<proteinExistence type="predicted"/>
<dbReference type="Gene3D" id="2.60.120.10">
    <property type="entry name" value="Jelly Rolls"/>
    <property type="match status" value="1"/>
</dbReference>
<dbReference type="RefSeq" id="WP_182529219.1">
    <property type="nucleotide sequence ID" value="NZ_JACGXL010000001.1"/>
</dbReference>
<sequence length="166" mass="18776">MIALPPFLLDPLRQNVLAMMASRAPDRIIGGDDDPYLLRWHLTERNRQGNAYAHEFRRSDDDRALHDHPWESCSIFLRGRYIEHTIAAGGVRHQVMRAAGDVVFRGPTDAHRIELIDGDPPPITLFLTGAVIRDWGFHCPDRGWVHWEQFMNPADGGSTIGRGCDA</sequence>
<dbReference type="InterPro" id="IPR011051">
    <property type="entry name" value="RmlC_Cupin_sf"/>
</dbReference>
<protein>
    <recommendedName>
        <fullName evidence="3">Cupin domain-containing protein</fullName>
    </recommendedName>
</protein>
<gene>
    <name evidence="1" type="ORF">FHW12_000300</name>
</gene>
<evidence type="ECO:0000313" key="2">
    <source>
        <dbReference type="Proteomes" id="UP000550401"/>
    </source>
</evidence>
<dbReference type="AlphaFoldDB" id="A0A839EWL8"/>
<keyword evidence="2" id="KW-1185">Reference proteome</keyword>
<evidence type="ECO:0000313" key="1">
    <source>
        <dbReference type="EMBL" id="MBA8886109.1"/>
    </source>
</evidence>
<accession>A0A839EWL8</accession>
<dbReference type="EMBL" id="JACGXL010000001">
    <property type="protein sequence ID" value="MBA8886109.1"/>
    <property type="molecule type" value="Genomic_DNA"/>
</dbReference>
<organism evidence="1 2">
    <name type="scientific">Dokdonella fugitiva</name>
    <dbReference type="NCBI Taxonomy" id="328517"/>
    <lineage>
        <taxon>Bacteria</taxon>
        <taxon>Pseudomonadati</taxon>
        <taxon>Pseudomonadota</taxon>
        <taxon>Gammaproteobacteria</taxon>
        <taxon>Lysobacterales</taxon>
        <taxon>Rhodanobacteraceae</taxon>
        <taxon>Dokdonella</taxon>
    </lineage>
</organism>
<dbReference type="InterPro" id="IPR014710">
    <property type="entry name" value="RmlC-like_jellyroll"/>
</dbReference>